<sequence>MGLGAAAYARGVEERSSGQPRVCVLAPMPLLTVTIEPAAVAPGPGPTAAASRAPVHPEIHVHAGGQGLWIARMASSLGADVVVCGPFGGESGDVVAHLAHGEHLALRPSAAHGNGTYIHDRREGERREVAVMPPEPLNRHEQDDLYGTVLTEALDADVCVLTGADAATGLPTSFFHRLAADLRTAGCLVVADLSGDQARAVAEVGGAVMKISHTELIEAGYASADTFEAIRAGAQALLAAGARAVVVSRAAEAGLLALPDAHLEVTTPRVRAVDHRGAGDSMTAGIAVALARGSSMHDAVRLGSAAGALNATRRGLGTGRRDAIERLAQHVEVRQIR</sequence>
<dbReference type="GO" id="GO:0005524">
    <property type="term" value="F:ATP binding"/>
    <property type="evidence" value="ECO:0007669"/>
    <property type="project" value="UniProtKB-KW"/>
</dbReference>
<dbReference type="PANTHER" id="PTHR46566:SF2">
    <property type="entry name" value="ATP-DEPENDENT 6-PHOSPHOFRUCTOKINASE ISOZYME 2"/>
    <property type="match status" value="1"/>
</dbReference>
<accession>A0A1G6GSW9</accession>
<dbReference type="AlphaFoldDB" id="A0A1G6GSW9"/>
<keyword evidence="3" id="KW-0547">Nucleotide-binding</keyword>
<keyword evidence="2 6" id="KW-0808">Transferase</keyword>
<dbReference type="GO" id="GO:0005975">
    <property type="term" value="P:carbohydrate metabolic process"/>
    <property type="evidence" value="ECO:0007669"/>
    <property type="project" value="InterPro"/>
</dbReference>
<keyword evidence="5" id="KW-0067">ATP-binding</keyword>
<evidence type="ECO:0000313" key="8">
    <source>
        <dbReference type="EMBL" id="SDB85011.1"/>
    </source>
</evidence>
<name>A0A1G6GSW9_9MICO</name>
<keyword evidence="9" id="KW-1185">Reference proteome</keyword>
<dbReference type="Gene3D" id="3.40.1190.20">
    <property type="match status" value="1"/>
</dbReference>
<dbReference type="PANTHER" id="PTHR46566">
    <property type="entry name" value="1-PHOSPHOFRUCTOKINASE-RELATED"/>
    <property type="match status" value="1"/>
</dbReference>
<dbReference type="InterPro" id="IPR029056">
    <property type="entry name" value="Ribokinase-like"/>
</dbReference>
<dbReference type="Proteomes" id="UP000199039">
    <property type="component" value="Unassembled WGS sequence"/>
</dbReference>
<dbReference type="STRING" id="1814289.SAMN05216410_0441"/>
<dbReference type="Pfam" id="PF00294">
    <property type="entry name" value="PfkB"/>
    <property type="match status" value="1"/>
</dbReference>
<proteinExistence type="inferred from homology"/>
<dbReference type="PIRSF" id="PIRSF000535">
    <property type="entry name" value="1PFK/6PFK/LacC"/>
    <property type="match status" value="1"/>
</dbReference>
<evidence type="ECO:0000256" key="2">
    <source>
        <dbReference type="ARBA" id="ARBA00022679"/>
    </source>
</evidence>
<comment type="similarity">
    <text evidence="1">Belongs to the carbohydrate kinase PfkB family.</text>
</comment>
<dbReference type="SUPFAM" id="SSF53613">
    <property type="entry name" value="Ribokinase-like"/>
    <property type="match status" value="1"/>
</dbReference>
<dbReference type="GO" id="GO:0016773">
    <property type="term" value="F:phosphotransferase activity, alcohol group as acceptor"/>
    <property type="evidence" value="ECO:0007669"/>
    <property type="project" value="InterPro"/>
</dbReference>
<evidence type="ECO:0000256" key="1">
    <source>
        <dbReference type="ARBA" id="ARBA00010688"/>
    </source>
</evidence>
<evidence type="ECO:0000256" key="4">
    <source>
        <dbReference type="ARBA" id="ARBA00022777"/>
    </source>
</evidence>
<dbReference type="EMBL" id="FMYH01000001">
    <property type="protein sequence ID" value="SDB85011.1"/>
    <property type="molecule type" value="Genomic_DNA"/>
</dbReference>
<organism evidence="8 9">
    <name type="scientific">Sanguibacter gelidistatuariae</name>
    <dbReference type="NCBI Taxonomy" id="1814289"/>
    <lineage>
        <taxon>Bacteria</taxon>
        <taxon>Bacillati</taxon>
        <taxon>Actinomycetota</taxon>
        <taxon>Actinomycetes</taxon>
        <taxon>Micrococcales</taxon>
        <taxon>Sanguibacteraceae</taxon>
        <taxon>Sanguibacter</taxon>
    </lineage>
</organism>
<feature type="domain" description="Carbohydrate kinase PfkB" evidence="7">
    <location>
        <begin position="57"/>
        <end position="318"/>
    </location>
</feature>
<keyword evidence="4 8" id="KW-0418">Kinase</keyword>
<evidence type="ECO:0000313" key="9">
    <source>
        <dbReference type="Proteomes" id="UP000199039"/>
    </source>
</evidence>
<evidence type="ECO:0000256" key="5">
    <source>
        <dbReference type="ARBA" id="ARBA00022840"/>
    </source>
</evidence>
<evidence type="ECO:0000256" key="3">
    <source>
        <dbReference type="ARBA" id="ARBA00022741"/>
    </source>
</evidence>
<protein>
    <submittedName>
        <fullName evidence="8">1-phosphofructokinase</fullName>
    </submittedName>
</protein>
<dbReference type="GO" id="GO:0016301">
    <property type="term" value="F:kinase activity"/>
    <property type="evidence" value="ECO:0007669"/>
    <property type="project" value="UniProtKB-KW"/>
</dbReference>
<reference evidence="8 9" key="1">
    <citation type="submission" date="2016-09" db="EMBL/GenBank/DDBJ databases">
        <authorList>
            <person name="Capua I."/>
            <person name="De Benedictis P."/>
            <person name="Joannis T."/>
            <person name="Lombin L.H."/>
            <person name="Cattoli G."/>
        </authorList>
    </citation>
    <scope>NUCLEOTIDE SEQUENCE [LARGE SCALE GENOMIC DNA]</scope>
    <source>
        <strain evidence="8 9">ISLP-3</strain>
    </source>
</reference>
<dbReference type="InterPro" id="IPR011611">
    <property type="entry name" value="PfkB_dom"/>
</dbReference>
<evidence type="ECO:0000256" key="6">
    <source>
        <dbReference type="PIRNR" id="PIRNR000535"/>
    </source>
</evidence>
<evidence type="ECO:0000259" key="7">
    <source>
        <dbReference type="Pfam" id="PF00294"/>
    </source>
</evidence>
<gene>
    <name evidence="8" type="ORF">SAMN05216410_0441</name>
</gene>
<dbReference type="InterPro" id="IPR017583">
    <property type="entry name" value="Tagatose/fructose_Pkinase"/>
</dbReference>